<feature type="region of interest" description="Disordered" evidence="1">
    <location>
        <begin position="898"/>
        <end position="949"/>
    </location>
</feature>
<feature type="region of interest" description="Disordered" evidence="1">
    <location>
        <begin position="1856"/>
        <end position="1875"/>
    </location>
</feature>
<sequence length="4602" mass="506708">MVTNILDGLSRLLEELLSRSSYDKSVWANQWNLDTTSTESDSGPSLSPLSVQQFSQFSHVTSGSVYLAELQLELAQAYFAADRKEEAKKMAQNALSSAINGESELIDEFIANNPESVPTSQIQTEEKEEKGKKKAPTSATGKRGKTETQQVKSTPAQESAFSGIDDLVPPFLHPESEQRTSTRCALIISLIDQPHFTLHSTQSQPQSSPPPTKAAAPKGGEKGAAKQTDTNFPKNTHFNKDQAIYVDLRRRLQQIFCGDPSLASSVSAAYESVWQIVSEAGLPASVLTAMRQSETLRTKEAPLQQPPSNFAPAEMENIPGFRAGENEQTEKEPKKGTKEKERPKSSTKKPAKDKEPVLETSEEPMVIPTSSLFVTKNHSRAVFWTIVVECAKAFEFLGYPASAQILSDCLLHSTGVPQHTKIALAYINQISKLRVFGDRCDRLDDDVIEARLAILKVLQSNVRTALRIDLNFGQVRLVEEGCRFMYDVAYPLLLTSTRHLVSSALHFAYQSLETVGSQQLSLLTPLKLHAGLCDLDQDLLPSAQSLLQSVFDSDYEAREKGHRTFDLIIEPLLEELKIRLAPPATQRSHLEQATVILSHASQSQSLEPLLQRALTELDKAENGSDGEQPEITVIREENEDDETRAHNDRVVGLRLVSLVKLWHQLMKTAWKNRLVKISEKAADSIIRICLVILNLRNPHLFGTASDEPRPTTANPVKEEKGKKGKAKVEKVEEEVKEETPTLPLNPIVKDNLDSILRWIVAAYYTRGETIIAQKERTFEEDEGYLPLSVQKELKEKSEGKTPQPEEPRLVLSPFVFIAKGIAIAAAMKDVSLVMNGVVSLTNYAKQSLIEHSSFHLQLPLRIALRCLAGIVGGDALFQLVNIKLGPIPSLTEGAAPAVETKPAKGAKAEKAAGKAVTPKTKARAAKEEKKEEPASEAEEVQPEVPPRPWSWQEEALALSEDQLPASISPPPSLAGKVGSNPYAPERLSALVRLAEMLTETEVLSYLWRKIPEQMKQLYKEMHVEFPACFTAVQRKDMEKKQRRKEERRAKRAAREEERIRKQHEEELKALEIPDEEEETEEQKAARLFAEDEERRRKEEEEEAERLRIEEEEKAAAALKKKGGKKPKSAEKKVKPTTKKEEAKKEEEKVEEQPEGGEEKKEEEENLDSSDEEVVEGIEAEESEDDQLKQKSDADLPFPHTLLIQRAFSLLPPSLQTPDAECPELINAITAADQVINFCLLPDTQLYAFPIERVHTLQRLARLRTDAHWLKSGTVLSNPYPPPPPPKNKDGTEEPPPAQPEKPQEPSVSDTTNAFTASTTLPNALLSSYAAVELLQIKAIPHRNNLIPIATNIAAKANSVEVWAGISEAALETKMFRCAQQCGENGIRTCEWQRMHERNPSPSDDVPTALAATEDPPSRPQSKSETKKPAKGKKGAEGGEPEASSDDPEVVPPPIFPPPKESHLLSDSRCFIESMVVCFTSLGIAITERMKQSESIDPHHASSLLQSASSCLVRAVALCTLVQNYRQALFAGRALHDACSVARSMGLSAETLLNSSPITVSVFEKRPHLFGGGIIGNVIGFFEVLRCLALFSIKGKVKQQSVSKWNEYMTAFAEEIQREDCWWTDKMIETGDPQVDLLRSSIQSFSTLKSNQTSASRKSMNQQKILFSPPSFSKDLNEAFASELTQEDLESLTTLSNFCCNQLKVLKSDDVIVPALVFTSTVQQILPQSSIVQAIVARVFFLGKNRQSADTELANILSCTPHIQSTIYLELAEAAETSSEREAMYKNALPLVKGDLQQVEAMINYSSWLASVNRTEEAESQLKDAFTTIVNYGHPAPPSHQQQQFSESGRLTSRMATVRSASHTPRVTPTPTDGRISSLTVRSQQTEATNRLDRSGRINTQTPFEAISMNTNRTGFTSLGTFRTDESSGRGAHSFLVNNQKSKKTDIRHFEALMRVHVMSADIAANEQEALEKTFEALTIVLQILEMATGYANAKVARKQFVEMRKQSMFEKKAEEEKTTIEIAKENQEGVQQQEAVQNKKRMMSIHPKFVLPQTHEAWLLFDPTVDYINAVYSLPSGKGINNGSFTHPEKTVFFLGMIIDRLTAMNASCLTGPVFTLAELVTDLCVHTRVSGNTATRDSIWRKFASHSTPDPALLLSLRLKRLSVIGSLFPVHLSSIVLQFPFPQTARSLPLFVLSSPVGSSINQVDFFKQLGFDLQPRTGNVNENQMTFPSPLASLSPESLPKLLQQYSPQTIEILSKIADKSNGVDLFPSTSGLNLSYLISSAETFLQTAIESRERALNLTSADSGRFYNPTIKESILSSASGRTIPINKNNLAATNICEVFASIAASFLDLGLHYHSQLFFSEALVRADTSPDFSLVSFRSHIGLATLLYIQGRDEEGLEHIRQCTNYSVMPMDWIHLVRFFLWLSSGVTFVSVGYDAQGPIRLPARTLAPSFLKSLDQVTQKLINPLSSHTPHALVLQAFKMAAEASWLTVDLSRMSLLHVPTRIQYENVLTLLAEATVVLSGSSNSVLLIHLLMFRCWLVLQRMILCHERIGTSSEAGMAAMRSSQDSQNPTRNSRMVHRESFEIWQTSVLESMKLAEQADETCEVALSSILYLSDGEDVHSIVASIEERKISLQDEDPSLKTEQPVEEVKAEETAPPAPAGKKGAKGKDATKEKPLSREKSVRGSKDLSKETTPAVQPAETKQTAFFNDAGAIEDSSTLIALSLTSINPIKQLIAAISLLKSFLEIELARQIQFRCFATEEDEGEESTLSSASASRSNLNAPSDSESLASTDDIDDMVNVKQELPDATTELPPSNYNLVPRYDSQKGVVSIDFPLMEGKDPSAVESYLVNEEEDDDKPDVLRDDYAAATPTPIEPTASPQKDLVQNWRAHSKTALELCTRASNLCPDNIVIQTEAALLKSFALSLITQSEMEQAPYVVHETSEDNEHFDFFALRKKQQLQQMRTEGSVRQTFKDRSLSWKEVLESFHQAALAEERKRIEDLIEKQRLEDEAAAAAAEKGAKKGKKADDAPVEKKKGKAAAEPVEVEQEAAPIVRPTPPSPFLSQPLPSTFRPQFPHFTLASFSLPPSLPTVPFTDVFVELFKSMSLASDLSHTDVLTKSARFLSRLYQWSTQSGLLLPFIPPSPTQTLPFDSFTRLPLDVHQPTQITPASPMSTNVVDDFVLLNKPREPSFPPHDVDSIPGPLHVQEEEAASIRTFVSDAFTDTYLLLTADPALVTEREKTLGTDEEPEEGKKAKAKKPQSATGTKKKEKEEEVEEVESQTGYSKEYEFIVKQSSSYLCSLLSKSFVSPSSFVGLIGGIKNLYSLTPTPSSDRNEAPTTELFTSSVPVLTGQPQNEEVQVETDAKKKKKGEAKEEAPVQEGEEKAAQVAPLSLSLALNFKIRSPSPLVSFLSPLLHNVSVSFSSENFEPFLSQPISLAALPLSSALPNWLYSPWVGSFLAAYAPLTRIARRSNRRSNERRNRGAQPLNEIKAGIQTLLTAGLGLPHHSQVLFTLGLAFKQQKINDFEEPVPPTPSEVADSETEQIQSHEENTTDGQPQVTEDGEEVPAELVIPPTPAIEALLEVPLPTTTYPISIHTPPSPVPLMIPDKAMNEGPNPLEVEPSHPQWHASDSRASTLVTNAVSKITSVLGGGRSLLAQTLNQIEALSIQQNLDFRSLLFGSNGEVHSGTFGATSLSPMLFSSAASSVSGVARSVSGLSLTTCPSSSAISASTLGSFVSPGSSPFSVSPAGLLDSVLPTNHPTVISRRNRAWSATISSATTILSAPSETRTEEEGGKKGKGKSEATEKAPATGTSSTARICSYKDESEVLGESVVEQMVSMRGITLPDILSKLPQETIVMILSYDYEKGDVVVGVVASPLPFVPSAPLAKFNPPQPEEPEKPVKGAKPTTPKQASKKKGAKVEEVVQDQPDDESQGVQSIRTPEPKRPKTLPIANTPPSLPIEHTFIEARLERTAVSLSQIHSLAAEFAEWNKERNNYLATTHDDIINSEHNEWNEDQVGSSANHRHQHRQQAKAVELRMHFTALITKLENIFGKVFARALRTLLSIDFPRPILISADVLFHSFPMESLSVLNPPLIPVTIPPTEEEEEPTTRLVSPIRSISRDFSLFLTYHRIVMWENSNATQSEAPKPFAIIADPADEDLPRVEMDPQRGVCVRGEEGGQPRRSQVSGLFTPFVRPPESAPESESSSRISTPQKGRKVKTADKTTKGKKEDPKETKKGKKVEEAVPMVDDPLHSMPLQRAALKEIEDPLEISQYSPTVMESRIRYNRQTGVVLQDAQFATVDAGRVNGDHVLLVTPYRVHSGQPAKADDDNVRTSQAPKTPATKGKRTTGKKAAAAKADSEDEQPEPLPQSSNKLLSISTDRKVMPPLTSSSIRQVAQNTSALVLLQTGRFFDHMPVGDLFAQPSFGPRFVMSLTQSETKQSLSRRASNDARTDSIQQIPVIKTLNSSPFSAALLSLTGIGGVAVNLFSCLPSDQLSIAGDVLSDSERGVAFSEAIFNANHQLAVKETLSAGLPKNKGGRDRSRKGRGHGREADSHTSSEPILPSMRLFEDVSVLNSLGMCYYGIPQLHLPPQPE</sequence>
<accession>A0ABQ9YCM2</accession>
<feature type="region of interest" description="Disordered" evidence="1">
    <location>
        <begin position="2767"/>
        <end position="2799"/>
    </location>
</feature>
<feature type="region of interest" description="Disordered" evidence="1">
    <location>
        <begin position="3889"/>
        <end position="3963"/>
    </location>
</feature>
<feature type="region of interest" description="Disordered" evidence="1">
    <location>
        <begin position="1272"/>
        <end position="1313"/>
    </location>
</feature>
<feature type="compositionally biased region" description="Basic and acidic residues" evidence="1">
    <location>
        <begin position="3794"/>
        <end position="3812"/>
    </location>
</feature>
<dbReference type="Proteomes" id="UP001281761">
    <property type="component" value="Unassembled WGS sequence"/>
</dbReference>
<gene>
    <name evidence="2" type="ORF">BLNAU_3635</name>
</gene>
<feature type="region of interest" description="Disordered" evidence="1">
    <location>
        <begin position="3788"/>
        <end position="3825"/>
    </location>
</feature>
<feature type="compositionally biased region" description="Basic and acidic residues" evidence="1">
    <location>
        <begin position="3377"/>
        <end position="3389"/>
    </location>
</feature>
<feature type="region of interest" description="Disordered" evidence="1">
    <location>
        <begin position="3246"/>
        <end position="3285"/>
    </location>
</feature>
<feature type="region of interest" description="Disordered" evidence="1">
    <location>
        <begin position="4179"/>
        <end position="4247"/>
    </location>
</feature>
<feature type="region of interest" description="Disordered" evidence="1">
    <location>
        <begin position="4535"/>
        <end position="4568"/>
    </location>
</feature>
<feature type="compositionally biased region" description="Basic and acidic residues" evidence="1">
    <location>
        <begin position="324"/>
        <end position="357"/>
    </location>
</feature>
<feature type="region of interest" description="Disordered" evidence="1">
    <location>
        <begin position="112"/>
        <end position="176"/>
    </location>
</feature>
<comment type="caution">
    <text evidence="2">The sequence shown here is derived from an EMBL/GenBank/DDBJ whole genome shotgun (WGS) entry which is preliminary data.</text>
</comment>
<feature type="region of interest" description="Disordered" evidence="1">
    <location>
        <begin position="619"/>
        <end position="642"/>
    </location>
</feature>
<feature type="compositionally biased region" description="Acidic residues" evidence="1">
    <location>
        <begin position="3930"/>
        <end position="3939"/>
    </location>
</feature>
<reference evidence="2 3" key="1">
    <citation type="journal article" date="2022" name="bioRxiv">
        <title>Genomics of Preaxostyla Flagellates Illuminates Evolutionary Transitions and the Path Towards Mitochondrial Loss.</title>
        <authorList>
            <person name="Novak L.V.F."/>
            <person name="Treitli S.C."/>
            <person name="Pyrih J."/>
            <person name="Halakuc P."/>
            <person name="Pipaliya S.V."/>
            <person name="Vacek V."/>
            <person name="Brzon O."/>
            <person name="Soukal P."/>
            <person name="Eme L."/>
            <person name="Dacks J.B."/>
            <person name="Karnkowska A."/>
            <person name="Elias M."/>
            <person name="Hampl V."/>
        </authorList>
    </citation>
    <scope>NUCLEOTIDE SEQUENCE [LARGE SCALE GENOMIC DNA]</scope>
    <source>
        <strain evidence="2">NAU3</strain>
        <tissue evidence="2">Gut</tissue>
    </source>
</reference>
<feature type="region of interest" description="Disordered" evidence="1">
    <location>
        <begin position="4328"/>
        <end position="4384"/>
    </location>
</feature>
<feature type="compositionally biased region" description="Basic and acidic residues" evidence="1">
    <location>
        <begin position="2672"/>
        <end position="2696"/>
    </location>
</feature>
<name>A0ABQ9YCM2_9EUKA</name>
<feature type="compositionally biased region" description="Acidic residues" evidence="1">
    <location>
        <begin position="1160"/>
        <end position="1184"/>
    </location>
</feature>
<feature type="compositionally biased region" description="Low complexity" evidence="1">
    <location>
        <begin position="2773"/>
        <end position="2789"/>
    </location>
</feature>
<keyword evidence="3" id="KW-1185">Reference proteome</keyword>
<feature type="compositionally biased region" description="Basic and acidic residues" evidence="1">
    <location>
        <begin position="1081"/>
        <end position="1114"/>
    </location>
</feature>
<evidence type="ECO:0000256" key="1">
    <source>
        <dbReference type="SAM" id="MobiDB-lite"/>
    </source>
</evidence>
<protein>
    <submittedName>
        <fullName evidence="2">Uncharacterized protein</fullName>
    </submittedName>
</protein>
<feature type="region of interest" description="Disordered" evidence="1">
    <location>
        <begin position="3019"/>
        <end position="3054"/>
    </location>
</feature>
<feature type="compositionally biased region" description="Acidic residues" evidence="1">
    <location>
        <begin position="1438"/>
        <end position="1448"/>
    </location>
</feature>
<feature type="region of interest" description="Disordered" evidence="1">
    <location>
        <begin position="296"/>
        <end position="315"/>
    </location>
</feature>
<feature type="region of interest" description="Disordered" evidence="1">
    <location>
        <begin position="198"/>
        <end position="236"/>
    </location>
</feature>
<feature type="compositionally biased region" description="Polar residues" evidence="1">
    <location>
        <begin position="113"/>
        <end position="123"/>
    </location>
</feature>
<evidence type="ECO:0000313" key="3">
    <source>
        <dbReference type="Proteomes" id="UP001281761"/>
    </source>
</evidence>
<feature type="compositionally biased region" description="Basic and acidic residues" evidence="1">
    <location>
        <begin position="1035"/>
        <end position="1071"/>
    </location>
</feature>
<feature type="compositionally biased region" description="Polar residues" evidence="1">
    <location>
        <begin position="2697"/>
        <end position="2708"/>
    </location>
</feature>
<feature type="region of interest" description="Disordered" evidence="1">
    <location>
        <begin position="1395"/>
        <end position="1458"/>
    </location>
</feature>
<feature type="compositionally biased region" description="Basic and acidic residues" evidence="1">
    <location>
        <begin position="924"/>
        <end position="933"/>
    </location>
</feature>
<feature type="compositionally biased region" description="Basic and acidic residues" evidence="1">
    <location>
        <begin position="716"/>
        <end position="730"/>
    </location>
</feature>
<feature type="region of interest" description="Disordered" evidence="1">
    <location>
        <begin position="704"/>
        <end position="730"/>
    </location>
</feature>
<feature type="region of interest" description="Disordered" evidence="1">
    <location>
        <begin position="3358"/>
        <end position="3389"/>
    </location>
</feature>
<feature type="compositionally biased region" description="Basic and acidic residues" evidence="1">
    <location>
        <begin position="4226"/>
        <end position="4247"/>
    </location>
</feature>
<feature type="region of interest" description="Disordered" evidence="1">
    <location>
        <begin position="3532"/>
        <end position="3570"/>
    </location>
</feature>
<dbReference type="PANTHER" id="PTHR15977">
    <property type="entry name" value="CILIA- AND FLAGELLA-ASSOCIATED PROTEIN 46"/>
    <property type="match status" value="1"/>
</dbReference>
<dbReference type="PANTHER" id="PTHR15977:SF15">
    <property type="entry name" value="CILIA- AND FLAGELLA-ASSOCIATED PROTEIN 46"/>
    <property type="match status" value="1"/>
</dbReference>
<feature type="compositionally biased region" description="Basic and acidic residues" evidence="1">
    <location>
        <begin position="1127"/>
        <end position="1159"/>
    </location>
</feature>
<evidence type="ECO:0000313" key="2">
    <source>
        <dbReference type="EMBL" id="KAK2961513.1"/>
    </source>
</evidence>
<feature type="compositionally biased region" description="Pro residues" evidence="1">
    <location>
        <begin position="1449"/>
        <end position="1458"/>
    </location>
</feature>
<feature type="region of interest" description="Disordered" evidence="1">
    <location>
        <begin position="320"/>
        <end position="362"/>
    </location>
</feature>
<feature type="compositionally biased region" description="Polar residues" evidence="1">
    <location>
        <begin position="147"/>
        <end position="160"/>
    </location>
</feature>
<dbReference type="InterPro" id="IPR039586">
    <property type="entry name" value="CFAP46"/>
</dbReference>
<organism evidence="2 3">
    <name type="scientific">Blattamonas nauphoetae</name>
    <dbReference type="NCBI Taxonomy" id="2049346"/>
    <lineage>
        <taxon>Eukaryota</taxon>
        <taxon>Metamonada</taxon>
        <taxon>Preaxostyla</taxon>
        <taxon>Oxymonadida</taxon>
        <taxon>Blattamonas</taxon>
    </lineage>
</organism>
<proteinExistence type="predicted"/>
<feature type="region of interest" description="Disordered" evidence="1">
    <location>
        <begin position="1035"/>
        <end position="1191"/>
    </location>
</feature>
<feature type="region of interest" description="Disordered" evidence="1">
    <location>
        <begin position="2640"/>
        <end position="2708"/>
    </location>
</feature>
<dbReference type="EMBL" id="JARBJD010000016">
    <property type="protein sequence ID" value="KAK2961513.1"/>
    <property type="molecule type" value="Genomic_DNA"/>
</dbReference>